<keyword evidence="8" id="KW-0506">mRNA capping</keyword>
<dbReference type="InterPro" id="IPR039753">
    <property type="entry name" value="RG7MT1"/>
</dbReference>
<evidence type="ECO:0000256" key="2">
    <source>
        <dbReference type="ARBA" id="ARBA00011926"/>
    </source>
</evidence>
<feature type="binding site" evidence="14">
    <location>
        <position position="141"/>
    </location>
    <ligand>
        <name>S-adenosyl-L-methionine</name>
        <dbReference type="ChEBI" id="CHEBI:59789"/>
    </ligand>
</feature>
<evidence type="ECO:0000256" key="12">
    <source>
        <dbReference type="ARBA" id="ARBA00044712"/>
    </source>
</evidence>
<evidence type="ECO:0000256" key="13">
    <source>
        <dbReference type="ARBA" id="ARBA00049739"/>
    </source>
</evidence>
<dbReference type="PANTHER" id="PTHR12189">
    <property type="entry name" value="MRNA GUANINE-7- METHYLTRANSFERASE"/>
    <property type="match status" value="1"/>
</dbReference>
<feature type="binding site" evidence="14">
    <location>
        <position position="136"/>
    </location>
    <ligand>
        <name>S-adenosyl-L-methionine</name>
        <dbReference type="ChEBI" id="CHEBI:59789"/>
    </ligand>
</feature>
<evidence type="ECO:0000256" key="6">
    <source>
        <dbReference type="ARBA" id="ARBA00022691"/>
    </source>
</evidence>
<feature type="binding site" evidence="14">
    <location>
        <position position="44"/>
    </location>
    <ligand>
        <name>S-adenosyl-L-methionine</name>
        <dbReference type="ChEBI" id="CHEBI:59789"/>
    </ligand>
</feature>
<evidence type="ECO:0000259" key="15">
    <source>
        <dbReference type="PROSITE" id="PS51562"/>
    </source>
</evidence>
<evidence type="ECO:0000256" key="10">
    <source>
        <dbReference type="ARBA" id="ARBA00032772"/>
    </source>
</evidence>
<evidence type="ECO:0000256" key="5">
    <source>
        <dbReference type="ARBA" id="ARBA00022679"/>
    </source>
</evidence>
<dbReference type="AlphaFoldDB" id="A0A2T9Y3B4"/>
<comment type="caution">
    <text evidence="17">The sequence shown here is derived from an EMBL/GenBank/DDBJ whole genome shotgun (WGS) entry which is preliminary data.</text>
</comment>
<dbReference type="Proteomes" id="UP000245699">
    <property type="component" value="Unassembled WGS sequence"/>
</dbReference>
<dbReference type="EMBL" id="MBFT01001082">
    <property type="protein sequence ID" value="PVU85455.1"/>
    <property type="molecule type" value="Genomic_DNA"/>
</dbReference>
<feature type="binding site" evidence="14">
    <location>
        <position position="62"/>
    </location>
    <ligand>
        <name>S-adenosyl-L-methionine</name>
        <dbReference type="ChEBI" id="CHEBI:59789"/>
    </ligand>
</feature>
<feature type="binding site" evidence="14">
    <location>
        <position position="113"/>
    </location>
    <ligand>
        <name>S-adenosyl-L-methionine</name>
        <dbReference type="ChEBI" id="CHEBI:59789"/>
    </ligand>
</feature>
<evidence type="ECO:0000256" key="14">
    <source>
        <dbReference type="PIRSR" id="PIRSR028762-1"/>
    </source>
</evidence>
<name>A0A2T9Y3B4_9FUNG</name>
<dbReference type="STRING" id="61424.A0A2T9Y3B4"/>
<gene>
    <name evidence="17" type="ORF">BB559_006384</name>
    <name evidence="16" type="ORF">BB559_007013</name>
</gene>
<dbReference type="Pfam" id="PF03291">
    <property type="entry name" value="mRNA_G-N7_MeTrfase"/>
    <property type="match status" value="1"/>
</dbReference>
<dbReference type="OrthoDB" id="10248867at2759"/>
<comment type="catalytic activity">
    <reaction evidence="12">
        <text>a 5'-end (5'-triphosphoguanosine)-ribonucleoside in mRNA + S-adenosyl-L-methionine = a 5'-end (N(7)-methyl 5'-triphosphoguanosine)-ribonucleoside in mRNA + S-adenosyl-L-homocysteine</text>
        <dbReference type="Rhea" id="RHEA:67008"/>
        <dbReference type="Rhea" id="RHEA-COMP:17166"/>
        <dbReference type="Rhea" id="RHEA-COMP:17167"/>
        <dbReference type="ChEBI" id="CHEBI:57856"/>
        <dbReference type="ChEBI" id="CHEBI:59789"/>
        <dbReference type="ChEBI" id="CHEBI:156461"/>
        <dbReference type="ChEBI" id="CHEBI:167617"/>
        <dbReference type="EC" id="2.1.1.56"/>
    </reaction>
</comment>
<evidence type="ECO:0000313" key="16">
    <source>
        <dbReference type="EMBL" id="PVU85455.1"/>
    </source>
</evidence>
<dbReference type="GO" id="GO:0003723">
    <property type="term" value="F:RNA binding"/>
    <property type="evidence" value="ECO:0007669"/>
    <property type="project" value="UniProtKB-KW"/>
</dbReference>
<keyword evidence="5" id="KW-0808">Transferase</keyword>
<keyword evidence="4" id="KW-0507">mRNA processing</keyword>
<dbReference type="PANTHER" id="PTHR12189:SF2">
    <property type="entry name" value="MRNA CAP GUANINE-N7 METHYLTRANSFERASE"/>
    <property type="match status" value="1"/>
</dbReference>
<protein>
    <recommendedName>
        <fullName evidence="13">mRNA cap guanine-N(7) methyltransferase</fullName>
        <ecNumber evidence="2">2.1.1.56</ecNumber>
    </recommendedName>
    <alternativeName>
        <fullName evidence="10">mRNA (guanine-N(7))-methyltransferase</fullName>
    </alternativeName>
    <alternativeName>
        <fullName evidence="11">mRNA cap methyltransferase</fullName>
    </alternativeName>
</protein>
<dbReference type="EMBL" id="MBFT01000841">
    <property type="protein sequence ID" value="PVU86821.1"/>
    <property type="molecule type" value="Genomic_DNA"/>
</dbReference>
<evidence type="ECO:0000313" key="17">
    <source>
        <dbReference type="EMBL" id="PVU86821.1"/>
    </source>
</evidence>
<proteinExistence type="predicted"/>
<feature type="binding site" evidence="14">
    <location>
        <position position="84"/>
    </location>
    <ligand>
        <name>S-adenosyl-L-methionine</name>
        <dbReference type="ChEBI" id="CHEBI:59789"/>
    </ligand>
</feature>
<dbReference type="InterPro" id="IPR029063">
    <property type="entry name" value="SAM-dependent_MTases_sf"/>
</dbReference>
<accession>A0A2T9Y3B4</accession>
<evidence type="ECO:0000256" key="1">
    <source>
        <dbReference type="ARBA" id="ARBA00004123"/>
    </source>
</evidence>
<evidence type="ECO:0000256" key="3">
    <source>
        <dbReference type="ARBA" id="ARBA00022603"/>
    </source>
</evidence>
<dbReference type="GO" id="GO:0004482">
    <property type="term" value="F:mRNA 5'-cap (guanine-N7-)-methyltransferase activity"/>
    <property type="evidence" value="ECO:0007669"/>
    <property type="project" value="UniProtKB-EC"/>
</dbReference>
<feature type="domain" description="MRNA cap 0 methyltransferase" evidence="15">
    <location>
        <begin position="31"/>
        <end position="292"/>
    </location>
</feature>
<keyword evidence="9" id="KW-0539">Nucleus</keyword>
<evidence type="ECO:0000256" key="11">
    <source>
        <dbReference type="ARBA" id="ARBA00033387"/>
    </source>
</evidence>
<sequence length="292" mass="33458">MSPEIDKNISSIVAQHYNNRPNVDVDKRKGSVIIRLKSFNNWIKSILLANYTRPGDKFLDLGCGKGGDLLKLAKHSISELVGVDIAENSIEEATNRYNSLRNKSFSARFYTLDCFSNPISQVIQPYDFLANVVSMQFCFHYAFETEQKARQALKNVSDHLEIGGYFIGTTTNSYWLTKKLHSVPGKEFGNSVYHVRFEEKYSKKVFGRGYWFTLEDAIEDCPEYLIHFPTLQKLALEYNLELLVNSSFHDYYAQNISFPSNKALMRRMKVIDENGNGPSDDEWEAAGNKIKL</sequence>
<dbReference type="EC" id="2.1.1.56" evidence="2"/>
<dbReference type="InterPro" id="IPR004971">
    <property type="entry name" value="mRNA_G-N7_MeTrfase_dom"/>
</dbReference>
<keyword evidence="18" id="KW-1185">Reference proteome</keyword>
<reference evidence="17 18" key="1">
    <citation type="journal article" date="2018" name="MBio">
        <title>Comparative Genomics Reveals the Core Gene Toolbox for the Fungus-Insect Symbiosis.</title>
        <authorList>
            <person name="Wang Y."/>
            <person name="Stata M."/>
            <person name="Wang W."/>
            <person name="Stajich J.E."/>
            <person name="White M.M."/>
            <person name="Moncalvo J.M."/>
        </authorList>
    </citation>
    <scope>NUCLEOTIDE SEQUENCE [LARGE SCALE GENOMIC DNA]</scope>
    <source>
        <strain evidence="17 18">AUS-77-4</strain>
    </source>
</reference>
<evidence type="ECO:0000256" key="4">
    <source>
        <dbReference type="ARBA" id="ARBA00022664"/>
    </source>
</evidence>
<organism evidence="17 18">
    <name type="scientific">Furculomyces boomerangus</name>
    <dbReference type="NCBI Taxonomy" id="61424"/>
    <lineage>
        <taxon>Eukaryota</taxon>
        <taxon>Fungi</taxon>
        <taxon>Fungi incertae sedis</taxon>
        <taxon>Zoopagomycota</taxon>
        <taxon>Kickxellomycotina</taxon>
        <taxon>Harpellomycetes</taxon>
        <taxon>Harpellales</taxon>
        <taxon>Harpellaceae</taxon>
        <taxon>Furculomyces</taxon>
    </lineage>
</organism>
<dbReference type="PROSITE" id="PS51562">
    <property type="entry name" value="RNA_CAP0_MT"/>
    <property type="match status" value="1"/>
</dbReference>
<keyword evidence="6" id="KW-0949">S-adenosyl-L-methionine</keyword>
<evidence type="ECO:0000256" key="7">
    <source>
        <dbReference type="ARBA" id="ARBA00022884"/>
    </source>
</evidence>
<dbReference type="Gene3D" id="3.40.50.150">
    <property type="entry name" value="Vaccinia Virus protein VP39"/>
    <property type="match status" value="1"/>
</dbReference>
<dbReference type="CDD" id="cd02440">
    <property type="entry name" value="AdoMet_MTases"/>
    <property type="match status" value="1"/>
</dbReference>
<evidence type="ECO:0000256" key="8">
    <source>
        <dbReference type="ARBA" id="ARBA00023042"/>
    </source>
</evidence>
<comment type="subcellular location">
    <subcellularLocation>
        <location evidence="1">Nucleus</location>
    </subcellularLocation>
</comment>
<evidence type="ECO:0000313" key="18">
    <source>
        <dbReference type="Proteomes" id="UP000245699"/>
    </source>
</evidence>
<dbReference type="GO" id="GO:0005634">
    <property type="term" value="C:nucleus"/>
    <property type="evidence" value="ECO:0007669"/>
    <property type="project" value="UniProtKB-SubCell"/>
</dbReference>
<keyword evidence="7" id="KW-0694">RNA-binding</keyword>
<dbReference type="SUPFAM" id="SSF53335">
    <property type="entry name" value="S-adenosyl-L-methionine-dependent methyltransferases"/>
    <property type="match status" value="1"/>
</dbReference>
<evidence type="ECO:0000256" key="9">
    <source>
        <dbReference type="ARBA" id="ARBA00023242"/>
    </source>
</evidence>
<dbReference type="InterPro" id="IPR016899">
    <property type="entry name" value="mRNA_G-N7_MeTrfase_euk"/>
</dbReference>
<dbReference type="PIRSF" id="PIRSF028762">
    <property type="entry name" value="ABD1"/>
    <property type="match status" value="1"/>
</dbReference>
<keyword evidence="3" id="KW-0489">Methyltransferase</keyword>